<dbReference type="GO" id="GO:0030246">
    <property type="term" value="F:carbohydrate binding"/>
    <property type="evidence" value="ECO:0007669"/>
    <property type="project" value="InterPro"/>
</dbReference>
<keyword evidence="4" id="KW-0732">Signal</keyword>
<dbReference type="InterPro" id="IPR048395">
    <property type="entry name" value="Glyco_hydro_31_C"/>
</dbReference>
<evidence type="ECO:0000256" key="4">
    <source>
        <dbReference type="SAM" id="SignalP"/>
    </source>
</evidence>
<evidence type="ECO:0000256" key="3">
    <source>
        <dbReference type="SAM" id="Phobius"/>
    </source>
</evidence>
<dbReference type="Pfam" id="PF21365">
    <property type="entry name" value="Glyco_hydro_31_3rd"/>
    <property type="match status" value="1"/>
</dbReference>
<dbReference type="Gene3D" id="2.60.40.1760">
    <property type="entry name" value="glycosyl hydrolase (family 31)"/>
    <property type="match status" value="1"/>
</dbReference>
<gene>
    <name evidence="8" type="primary">LOC109487078</name>
</gene>
<dbReference type="InterPro" id="IPR017853">
    <property type="entry name" value="GH"/>
</dbReference>
<feature type="signal peptide" evidence="4">
    <location>
        <begin position="1"/>
        <end position="31"/>
    </location>
</feature>
<organism evidence="7 8">
    <name type="scientific">Branchiostoma belcheri</name>
    <name type="common">Amphioxus</name>
    <dbReference type="NCBI Taxonomy" id="7741"/>
    <lineage>
        <taxon>Eukaryota</taxon>
        <taxon>Metazoa</taxon>
        <taxon>Chordata</taxon>
        <taxon>Cephalochordata</taxon>
        <taxon>Leptocardii</taxon>
        <taxon>Amphioxiformes</taxon>
        <taxon>Branchiostomatidae</taxon>
        <taxon>Branchiostoma</taxon>
    </lineage>
</organism>
<dbReference type="Proteomes" id="UP000515135">
    <property type="component" value="Unplaced"/>
</dbReference>
<dbReference type="NCBIfam" id="NF007746">
    <property type="entry name" value="PRK10426.1"/>
    <property type="match status" value="1"/>
</dbReference>
<evidence type="ECO:0000256" key="2">
    <source>
        <dbReference type="RuleBase" id="RU361185"/>
    </source>
</evidence>
<name>A0A6P5AU46_BRABE</name>
<evidence type="ECO:0000259" key="5">
    <source>
        <dbReference type="Pfam" id="PF01055"/>
    </source>
</evidence>
<feature type="chain" id="PRO_5028237706" evidence="4">
    <location>
        <begin position="32"/>
        <end position="736"/>
    </location>
</feature>
<dbReference type="SUPFAM" id="SSF74650">
    <property type="entry name" value="Galactose mutarotase-like"/>
    <property type="match status" value="1"/>
</dbReference>
<evidence type="ECO:0000256" key="1">
    <source>
        <dbReference type="ARBA" id="ARBA00007806"/>
    </source>
</evidence>
<dbReference type="CDD" id="cd14752">
    <property type="entry name" value="GH31_N"/>
    <property type="match status" value="1"/>
</dbReference>
<dbReference type="Pfam" id="PF01055">
    <property type="entry name" value="Glyco_hydro_31_2nd"/>
    <property type="match status" value="1"/>
</dbReference>
<dbReference type="InterPro" id="IPR011013">
    <property type="entry name" value="Gal_mutarotase_sf_dom"/>
</dbReference>
<sequence length="736" mass="83242">MAARRVASWQGPKLGHYVLLWTVLFTAHCRAFTVRQTSDGGVDVLLDGTLLLRHQRSDPAILVGSGTTVFRELHGNFNISDTVGLRVPLPDVDVTQPSPSEYRLLFSSGGNYQTEMTLMTGNEGHDHVMNISIPGNLDRTWLRLYADDGEHVYGGGEQFTYFDLRGRSFPIWTREQGVGRQPGTFVTDEANRRDGGGGDYHTTYWPQPTFVSSRRYFCHFTTTDYMIMDFTDTTAHVMQIWGSPGVVHFGAAATFPELSEQLGALLGKQPELPDWVYDGAILGVQGGTSEVLRYLEQAEGQGVKVNALWIQDWAGRIRTSFGRRLFWNWVWDENQYPGLREEIVRQKERGVRFLGYINPHLNKLGNLYAIADSRGYFVKNSTGQTYIQDFGEFFCGTIDLTNPAAFQWYKNEVIIKNMIELGLSGWMADFGEYLPPDMVFYNGVPGREMHNHYPALWAKANRDAVEESGKLGEIVFWMRAGFSGSQNYSVMSWAGDQFVDYSLGDGLASVIPAALSLGVSGYGLSHFDIGGFTSLFGITRTEELLLRYAEMAVFTPMMRTHEGNRPADNWQVYSSDSTLQHFARLVDVHVSLTGYIRELVQNNSRYNLPVQSPLFYHYPDDPMVYSIKYQYMFGPDVLIAPVYREGVDTWQVYLPQGHTWVHLWSDNSYEGGRTVTVDAPLGQTPFFFRESSRWASLFRTVARDNPPVSGTSLSSSILPYVTAIVAIPLFFWFRQH</sequence>
<keyword evidence="3" id="KW-0472">Membrane</keyword>
<feature type="domain" description="Glycoside hydrolase family 31 TIM barrel" evidence="5">
    <location>
        <begin position="288"/>
        <end position="595"/>
    </location>
</feature>
<dbReference type="Gene3D" id="3.20.20.80">
    <property type="entry name" value="Glycosidases"/>
    <property type="match status" value="1"/>
</dbReference>
<feature type="transmembrane region" description="Helical" evidence="3">
    <location>
        <begin position="717"/>
        <end position="733"/>
    </location>
</feature>
<dbReference type="RefSeq" id="XP_019646597.1">
    <property type="nucleotide sequence ID" value="XM_019791038.1"/>
</dbReference>
<dbReference type="InterPro" id="IPR044112">
    <property type="entry name" value="YihQ_TIM-like"/>
</dbReference>
<dbReference type="CDD" id="cd06594">
    <property type="entry name" value="GH31_glucosidase_YihQ"/>
    <property type="match status" value="1"/>
</dbReference>
<dbReference type="SUPFAM" id="SSF51011">
    <property type="entry name" value="Glycosyl hydrolase domain"/>
    <property type="match status" value="1"/>
</dbReference>
<reference evidence="8" key="1">
    <citation type="submission" date="2025-08" db="UniProtKB">
        <authorList>
            <consortium name="RefSeq"/>
        </authorList>
    </citation>
    <scope>IDENTIFICATION</scope>
    <source>
        <tissue evidence="8">Gonad</tissue>
    </source>
</reference>
<dbReference type="PANTHER" id="PTHR46959">
    <property type="entry name" value="SULFOQUINOVOSIDASE"/>
    <property type="match status" value="1"/>
</dbReference>
<proteinExistence type="inferred from homology"/>
<dbReference type="AlphaFoldDB" id="A0A6P5AU46"/>
<dbReference type="InterPro" id="IPR013780">
    <property type="entry name" value="Glyco_hydro_b"/>
</dbReference>
<keyword evidence="3" id="KW-0812">Transmembrane</keyword>
<evidence type="ECO:0000313" key="7">
    <source>
        <dbReference type="Proteomes" id="UP000515135"/>
    </source>
</evidence>
<keyword evidence="3" id="KW-1133">Transmembrane helix</keyword>
<evidence type="ECO:0000259" key="6">
    <source>
        <dbReference type="Pfam" id="PF21365"/>
    </source>
</evidence>
<keyword evidence="2" id="KW-0326">Glycosidase</keyword>
<dbReference type="OrthoDB" id="1334205at2759"/>
<feature type="domain" description="Glycosyl hydrolase family 31 C-terminal" evidence="6">
    <location>
        <begin position="608"/>
        <end position="691"/>
    </location>
</feature>
<dbReference type="SUPFAM" id="SSF51445">
    <property type="entry name" value="(Trans)glycosidases"/>
    <property type="match status" value="1"/>
</dbReference>
<dbReference type="KEGG" id="bbel:109487078"/>
<dbReference type="InterPro" id="IPR052990">
    <property type="entry name" value="Sulfoquinovosidase_GH31"/>
</dbReference>
<accession>A0A6P5AU46</accession>
<dbReference type="PANTHER" id="PTHR46959:SF2">
    <property type="entry name" value="SULFOQUINOVOSIDASE"/>
    <property type="match status" value="1"/>
</dbReference>
<dbReference type="GO" id="GO:0090599">
    <property type="term" value="F:alpha-glucosidase activity"/>
    <property type="evidence" value="ECO:0007669"/>
    <property type="project" value="UniProtKB-ARBA"/>
</dbReference>
<dbReference type="Gene3D" id="2.60.40.1180">
    <property type="entry name" value="Golgi alpha-mannosidase II"/>
    <property type="match status" value="1"/>
</dbReference>
<dbReference type="GO" id="GO:0005975">
    <property type="term" value="P:carbohydrate metabolic process"/>
    <property type="evidence" value="ECO:0007669"/>
    <property type="project" value="InterPro"/>
</dbReference>
<dbReference type="InterPro" id="IPR000322">
    <property type="entry name" value="Glyco_hydro_31_TIM"/>
</dbReference>
<dbReference type="GeneID" id="109487078"/>
<evidence type="ECO:0000313" key="8">
    <source>
        <dbReference type="RefSeq" id="XP_019646597.1"/>
    </source>
</evidence>
<keyword evidence="2" id="KW-0378">Hydrolase</keyword>
<comment type="similarity">
    <text evidence="1 2">Belongs to the glycosyl hydrolase 31 family.</text>
</comment>
<protein>
    <submittedName>
        <fullName evidence="8">Uncharacterized protein LOC109487078</fullName>
    </submittedName>
</protein>
<keyword evidence="7" id="KW-1185">Reference proteome</keyword>